<dbReference type="GO" id="GO:0006357">
    <property type="term" value="P:regulation of transcription by RNA polymerase II"/>
    <property type="evidence" value="ECO:0007669"/>
    <property type="project" value="TreeGrafter"/>
</dbReference>
<dbReference type="EMBL" id="GAKP01009252">
    <property type="protein sequence ID" value="JAC49700.1"/>
    <property type="molecule type" value="Transcribed_RNA"/>
</dbReference>
<feature type="region of interest" description="Disordered" evidence="3">
    <location>
        <begin position="468"/>
        <end position="555"/>
    </location>
</feature>
<feature type="compositionally biased region" description="Polar residues" evidence="3">
    <location>
        <begin position="122"/>
        <end position="135"/>
    </location>
</feature>
<feature type="region of interest" description="Disordered" evidence="3">
    <location>
        <begin position="384"/>
        <end position="428"/>
    </location>
</feature>
<dbReference type="EMBL" id="GAKP01009251">
    <property type="protein sequence ID" value="JAC49701.1"/>
    <property type="molecule type" value="Transcribed_RNA"/>
</dbReference>
<feature type="compositionally biased region" description="Polar residues" evidence="3">
    <location>
        <begin position="250"/>
        <end position="264"/>
    </location>
</feature>
<feature type="region of interest" description="Disordered" evidence="3">
    <location>
        <begin position="119"/>
        <end position="264"/>
    </location>
</feature>
<dbReference type="PROSITE" id="PS50097">
    <property type="entry name" value="BTB"/>
    <property type="match status" value="1"/>
</dbReference>
<feature type="compositionally biased region" description="Polar residues" evidence="3">
    <location>
        <begin position="480"/>
        <end position="512"/>
    </location>
</feature>
<feature type="compositionally biased region" description="Low complexity" evidence="3">
    <location>
        <begin position="393"/>
        <end position="428"/>
    </location>
</feature>
<proteinExistence type="predicted"/>
<dbReference type="CDD" id="cd18315">
    <property type="entry name" value="BTB_POZ_BAB-like"/>
    <property type="match status" value="1"/>
</dbReference>
<dbReference type="OrthoDB" id="6513151at2759"/>
<dbReference type="PANTHER" id="PTHR23110">
    <property type="entry name" value="BTB DOMAIN TRANSCRIPTION FACTOR"/>
    <property type="match status" value="1"/>
</dbReference>
<dbReference type="InterPro" id="IPR051095">
    <property type="entry name" value="Dros_DevTransReg"/>
</dbReference>
<dbReference type="AlphaFoldDB" id="A0A034W6G7"/>
<evidence type="ECO:0000256" key="3">
    <source>
        <dbReference type="SAM" id="MobiDB-lite"/>
    </source>
</evidence>
<dbReference type="Pfam" id="PF00651">
    <property type="entry name" value="BTB"/>
    <property type="match status" value="1"/>
</dbReference>
<feature type="region of interest" description="Disordered" evidence="3">
    <location>
        <begin position="294"/>
        <end position="316"/>
    </location>
</feature>
<keyword evidence="2" id="KW-0539">Nucleus</keyword>
<feature type="domain" description="BTB" evidence="4">
    <location>
        <begin position="31"/>
        <end position="96"/>
    </location>
</feature>
<gene>
    <name evidence="5" type="primary">TTKA</name>
</gene>
<feature type="compositionally biased region" description="Low complexity" evidence="3">
    <location>
        <begin position="140"/>
        <end position="154"/>
    </location>
</feature>
<organism evidence="5">
    <name type="scientific">Bactrocera dorsalis</name>
    <name type="common">Oriental fruit fly</name>
    <name type="synonym">Dacus dorsalis</name>
    <dbReference type="NCBI Taxonomy" id="27457"/>
    <lineage>
        <taxon>Eukaryota</taxon>
        <taxon>Metazoa</taxon>
        <taxon>Ecdysozoa</taxon>
        <taxon>Arthropoda</taxon>
        <taxon>Hexapoda</taxon>
        <taxon>Insecta</taxon>
        <taxon>Pterygota</taxon>
        <taxon>Neoptera</taxon>
        <taxon>Endopterygota</taxon>
        <taxon>Diptera</taxon>
        <taxon>Brachycera</taxon>
        <taxon>Muscomorpha</taxon>
        <taxon>Tephritoidea</taxon>
        <taxon>Tephritidae</taxon>
        <taxon>Bactrocera</taxon>
        <taxon>Bactrocera</taxon>
    </lineage>
</organism>
<dbReference type="GO" id="GO:0005634">
    <property type="term" value="C:nucleus"/>
    <property type="evidence" value="ECO:0007669"/>
    <property type="project" value="UniProtKB-SubCell"/>
</dbReference>
<reference evidence="5" key="1">
    <citation type="journal article" date="2014" name="BMC Genomics">
        <title>Characterizing the developmental transcriptome of the oriental fruit fly, Bactrocera dorsalis (Diptera: Tephritidae) through comparative genomic analysis with Drosophila melanogaster utilizing modENCODE datasets.</title>
        <authorList>
            <person name="Geib S.M."/>
            <person name="Calla B."/>
            <person name="Hall B."/>
            <person name="Hou S."/>
            <person name="Manoukis N.C."/>
        </authorList>
    </citation>
    <scope>NUCLEOTIDE SEQUENCE</scope>
    <source>
        <strain evidence="5">Punador</strain>
    </source>
</reference>
<feature type="compositionally biased region" description="Low complexity" evidence="3">
    <location>
        <begin position="184"/>
        <end position="208"/>
    </location>
</feature>
<evidence type="ECO:0000313" key="5">
    <source>
        <dbReference type="EMBL" id="JAC49700.1"/>
    </source>
</evidence>
<evidence type="ECO:0000256" key="1">
    <source>
        <dbReference type="ARBA" id="ARBA00004123"/>
    </source>
</evidence>
<dbReference type="Gene3D" id="3.30.710.10">
    <property type="entry name" value="Potassium Channel Kv1.1, Chain A"/>
    <property type="match status" value="1"/>
</dbReference>
<feature type="compositionally biased region" description="Basic and acidic residues" evidence="3">
    <location>
        <begin position="301"/>
        <end position="316"/>
    </location>
</feature>
<accession>A0A034W6G7</accession>
<dbReference type="SMART" id="SM00225">
    <property type="entry name" value="BTB"/>
    <property type="match status" value="1"/>
</dbReference>
<dbReference type="InterPro" id="IPR000210">
    <property type="entry name" value="BTB/POZ_dom"/>
</dbReference>
<dbReference type="PANTHER" id="PTHR23110:SF81">
    <property type="entry name" value="BTB-PROTEIN-VII, ISOFORM F-RELATED"/>
    <property type="match status" value="1"/>
</dbReference>
<evidence type="ECO:0000256" key="2">
    <source>
        <dbReference type="ARBA" id="ARBA00023242"/>
    </source>
</evidence>
<dbReference type="InterPro" id="IPR011333">
    <property type="entry name" value="SKP1/BTB/POZ_sf"/>
</dbReference>
<name>A0A034W6G7_BACDO</name>
<evidence type="ECO:0000259" key="4">
    <source>
        <dbReference type="PROSITE" id="PS50097"/>
    </source>
</evidence>
<comment type="subcellular location">
    <subcellularLocation>
        <location evidence="1">Nucleus</location>
    </subcellularLocation>
</comment>
<protein>
    <submittedName>
        <fullName evidence="5">Protein tramtrack, alpha isoform</fullName>
    </submittedName>
</protein>
<dbReference type="SUPFAM" id="SSF54695">
    <property type="entry name" value="POZ domain"/>
    <property type="match status" value="1"/>
</dbReference>
<sequence>MSVQQFCLRWNNHQPNFISVCSSLLHNGTLVDVTLAAEGRQLQAHKIVLSACSSYFQTLFTSNPCQHPIVILKDVQYDDLKTMVDFMYYGEVNVSQEQLPHILKTAEMLKIKGLAEMPTDPANLTKSESKSSNEPTDLVGSGSTGSNGQSSSGVTSGGMGSSAGGSINETLWEPQHHHGQHGETQFQSHPHQQQQNSQTQTSQQQQQHHQLRRTPSPLGSGASPATRRKRLRKSSNNGSGDRTNSDEQHNTSLDSGNNTGGISLTQMSQMSFGTTGGSISGIPTHTLHATKLLKESSSTEVEPHPQDDSLDDGHGHVHMQIKPEVDMSSVQQSMPLDISAATTPSEHDAPNSQSSHSGLQWTVVDSNYSRFSLSTCQPNLIGNGGGNAGGSAGAQQANASANNDQQQRQQHAQDSAQQAAAGQQQQQQQQQHFQQLHYQQQQQQQQFRQQQFASYYLKQQENGSSIRDSAYGSAEVSEGPSRTVSTVSMKPQFNGNSNQYNGQQAQFSNHTRAMSPDARQRPPESQQMYRGARTGSLKDSAYDRITVTNNNRNRR</sequence>